<proteinExistence type="predicted"/>
<dbReference type="AlphaFoldDB" id="A0A378SGB5"/>
<name>A0A378SGB5_9MYCO</name>
<sequence length="98" mass="10283">MGDGRSATNFLAEWYLADLAEATVDDITTRIRTATEVTTAEGAPIRLVATLAVPSDEVLYGVFDAASSEAVIAACLRAGFPQQRLSCDVLTRFASGAA</sequence>
<evidence type="ECO:0008006" key="3">
    <source>
        <dbReference type="Google" id="ProtNLM"/>
    </source>
</evidence>
<evidence type="ECO:0000313" key="1">
    <source>
        <dbReference type="EMBL" id="STZ41892.1"/>
    </source>
</evidence>
<evidence type="ECO:0000313" key="2">
    <source>
        <dbReference type="Proteomes" id="UP000254291"/>
    </source>
</evidence>
<dbReference type="Proteomes" id="UP000254291">
    <property type="component" value="Unassembled WGS sequence"/>
</dbReference>
<accession>A0A378SGB5</accession>
<dbReference type="EMBL" id="UGQM01000001">
    <property type="protein sequence ID" value="STZ41892.1"/>
    <property type="molecule type" value="Genomic_DNA"/>
</dbReference>
<protein>
    <recommendedName>
        <fullName evidence="3">DUF4242 domain-containing protein</fullName>
    </recommendedName>
</protein>
<organism evidence="1 2">
    <name type="scientific">Mycolicibacterium gilvum</name>
    <dbReference type="NCBI Taxonomy" id="1804"/>
    <lineage>
        <taxon>Bacteria</taxon>
        <taxon>Bacillati</taxon>
        <taxon>Actinomycetota</taxon>
        <taxon>Actinomycetes</taxon>
        <taxon>Mycobacteriales</taxon>
        <taxon>Mycobacteriaceae</taxon>
        <taxon>Mycolicibacterium</taxon>
    </lineage>
</organism>
<gene>
    <name evidence="1" type="ORF">NCTC10742_01102</name>
</gene>
<dbReference type="RefSeq" id="WP_115326708.1">
    <property type="nucleotide sequence ID" value="NZ_JACKST010000060.1"/>
</dbReference>
<reference evidence="1 2" key="1">
    <citation type="submission" date="2018-06" db="EMBL/GenBank/DDBJ databases">
        <authorList>
            <consortium name="Pathogen Informatics"/>
            <person name="Doyle S."/>
        </authorList>
    </citation>
    <scope>NUCLEOTIDE SEQUENCE [LARGE SCALE GENOMIC DNA]</scope>
    <source>
        <strain evidence="1 2">NCTC10742</strain>
    </source>
</reference>